<dbReference type="Proteomes" id="UP000030764">
    <property type="component" value="Unassembled WGS sequence"/>
</dbReference>
<organism evidence="2">
    <name type="scientific">Trichuris suis</name>
    <name type="common">pig whipworm</name>
    <dbReference type="NCBI Taxonomy" id="68888"/>
    <lineage>
        <taxon>Eukaryota</taxon>
        <taxon>Metazoa</taxon>
        <taxon>Ecdysozoa</taxon>
        <taxon>Nematoda</taxon>
        <taxon>Enoplea</taxon>
        <taxon>Dorylaimia</taxon>
        <taxon>Trichinellida</taxon>
        <taxon>Trichuridae</taxon>
        <taxon>Trichuris</taxon>
    </lineage>
</organism>
<dbReference type="EMBL" id="KL367630">
    <property type="protein sequence ID" value="KFD61241.1"/>
    <property type="molecule type" value="Genomic_DNA"/>
</dbReference>
<sequence>WRTCTTFCSLVRRKARLWNTCRSRECSNGTGSASVSTQCPCRGKEAVVFRRSGASHGSRMEDTKCLPEGLQLSAEGRIG</sequence>
<protein>
    <submittedName>
        <fullName evidence="2">Uncharacterized protein</fullName>
    </submittedName>
</protein>
<gene>
    <name evidence="1" type="ORF">M513_00582</name>
    <name evidence="2" type="ORF">M514_00582</name>
</gene>
<accession>A0A085MVJ5</accession>
<evidence type="ECO:0000313" key="1">
    <source>
        <dbReference type="EMBL" id="KFD58356.1"/>
    </source>
</evidence>
<dbReference type="Proteomes" id="UP000030758">
    <property type="component" value="Unassembled WGS sequence"/>
</dbReference>
<feature type="non-terminal residue" evidence="2">
    <location>
        <position position="1"/>
    </location>
</feature>
<reference evidence="2 3" key="1">
    <citation type="journal article" date="2014" name="Nat. Genet.">
        <title>Genome and transcriptome of the porcine whipworm Trichuris suis.</title>
        <authorList>
            <person name="Jex A.R."/>
            <person name="Nejsum P."/>
            <person name="Schwarz E.M."/>
            <person name="Hu L."/>
            <person name="Young N.D."/>
            <person name="Hall R.S."/>
            <person name="Korhonen P.K."/>
            <person name="Liao S."/>
            <person name="Thamsborg S."/>
            <person name="Xia J."/>
            <person name="Xu P."/>
            <person name="Wang S."/>
            <person name="Scheerlinck J.P."/>
            <person name="Hofmann A."/>
            <person name="Sternberg P.W."/>
            <person name="Wang J."/>
            <person name="Gasser R.B."/>
        </authorList>
    </citation>
    <scope>NUCLEOTIDE SEQUENCE [LARGE SCALE GENOMIC DNA]</scope>
    <source>
        <strain evidence="2">DCEP-RM93F</strain>
        <strain evidence="1">DCEP-RM93M</strain>
    </source>
</reference>
<keyword evidence="3" id="KW-1185">Reference proteome</keyword>
<evidence type="ECO:0000313" key="3">
    <source>
        <dbReference type="Proteomes" id="UP000030764"/>
    </source>
</evidence>
<evidence type="ECO:0000313" key="2">
    <source>
        <dbReference type="EMBL" id="KFD61241.1"/>
    </source>
</evidence>
<proteinExistence type="predicted"/>
<feature type="non-terminal residue" evidence="2">
    <location>
        <position position="79"/>
    </location>
</feature>
<name>A0A085MVJ5_9BILA</name>
<dbReference type="AlphaFoldDB" id="A0A085MVJ5"/>
<dbReference type="EMBL" id="KL363184">
    <property type="protein sequence ID" value="KFD58356.1"/>
    <property type="molecule type" value="Genomic_DNA"/>
</dbReference>